<dbReference type="PANTHER" id="PTHR35145:SF1">
    <property type="entry name" value="CYTOPLASMIC PROTEIN"/>
    <property type="match status" value="1"/>
</dbReference>
<reference evidence="2" key="2">
    <citation type="journal article" date="2021" name="PeerJ">
        <title>Extensive microbial diversity within the chicken gut microbiome revealed by metagenomics and culture.</title>
        <authorList>
            <person name="Gilroy R."/>
            <person name="Ravi A."/>
            <person name="Getino M."/>
            <person name="Pursley I."/>
            <person name="Horton D.L."/>
            <person name="Alikhan N.F."/>
            <person name="Baker D."/>
            <person name="Gharbi K."/>
            <person name="Hall N."/>
            <person name="Watson M."/>
            <person name="Adriaenssens E.M."/>
            <person name="Foster-Nyarko E."/>
            <person name="Jarju S."/>
            <person name="Secka A."/>
            <person name="Antonio M."/>
            <person name="Oren A."/>
            <person name="Chaudhuri R.R."/>
            <person name="La Ragione R."/>
            <person name="Hildebrand F."/>
            <person name="Pallen M.J."/>
        </authorList>
    </citation>
    <scope>NUCLEOTIDE SEQUENCE</scope>
    <source>
        <strain evidence="2">CHK180-2868</strain>
    </source>
</reference>
<dbReference type="InterPro" id="IPR038056">
    <property type="entry name" value="YjbR-like_sf"/>
</dbReference>
<dbReference type="Proteomes" id="UP000824250">
    <property type="component" value="Unassembled WGS sequence"/>
</dbReference>
<dbReference type="Pfam" id="PF04237">
    <property type="entry name" value="YjbR"/>
    <property type="match status" value="1"/>
</dbReference>
<dbReference type="AlphaFoldDB" id="A0A9D1A4M6"/>
<dbReference type="PANTHER" id="PTHR35145">
    <property type="entry name" value="CYTOPLASMIC PROTEIN-RELATED"/>
    <property type="match status" value="1"/>
</dbReference>
<organism evidence="2 3">
    <name type="scientific">Candidatus Copromonas faecavium</name>
    <name type="common">nom. illeg.</name>
    <dbReference type="NCBI Taxonomy" id="2840740"/>
    <lineage>
        <taxon>Bacteria</taxon>
        <taxon>Bacillati</taxon>
        <taxon>Bacillota</taxon>
        <taxon>Clostridia</taxon>
        <taxon>Lachnospirales</taxon>
        <taxon>Lachnospiraceae</taxon>
        <taxon>Candidatus Copromonas (nom. illeg.)</taxon>
    </lineage>
</organism>
<dbReference type="EMBL" id="DVGC01000029">
    <property type="protein sequence ID" value="HIR05420.1"/>
    <property type="molecule type" value="Genomic_DNA"/>
</dbReference>
<sequence length="168" mass="18344">MAVPSEPYSSAEASPVELLSADASSGNTSPTEASSGKSPSIKKKILQEAIQTYKAQPEYLWASHPEYAVLRHKENQKWFAVFMNVSRARLGLTGGGNAEILNVKCDPDMIPSLLSAKGILPAYHMNKRHWISILLDGSTGTGQVLQLLSISYERTAGKPAENRRRVSF</sequence>
<name>A0A9D1A4M6_9FIRM</name>
<reference evidence="2" key="1">
    <citation type="submission" date="2020-10" db="EMBL/GenBank/DDBJ databases">
        <authorList>
            <person name="Gilroy R."/>
        </authorList>
    </citation>
    <scope>NUCLEOTIDE SEQUENCE</scope>
    <source>
        <strain evidence="2">CHK180-2868</strain>
    </source>
</reference>
<comment type="caution">
    <text evidence="2">The sequence shown here is derived from an EMBL/GenBank/DDBJ whole genome shotgun (WGS) entry which is preliminary data.</text>
</comment>
<feature type="region of interest" description="Disordered" evidence="1">
    <location>
        <begin position="1"/>
        <end position="40"/>
    </location>
</feature>
<dbReference type="Gene3D" id="3.90.1150.30">
    <property type="match status" value="1"/>
</dbReference>
<feature type="compositionally biased region" description="Polar residues" evidence="1">
    <location>
        <begin position="22"/>
        <end position="33"/>
    </location>
</feature>
<accession>A0A9D1A4M6</accession>
<proteinExistence type="predicted"/>
<gene>
    <name evidence="2" type="ORF">IAB28_05575</name>
</gene>
<evidence type="ECO:0000313" key="2">
    <source>
        <dbReference type="EMBL" id="HIR05420.1"/>
    </source>
</evidence>
<dbReference type="InterPro" id="IPR058532">
    <property type="entry name" value="YjbR/MT2646/Rv2570-like"/>
</dbReference>
<dbReference type="GO" id="GO:0003677">
    <property type="term" value="F:DNA binding"/>
    <property type="evidence" value="ECO:0007669"/>
    <property type="project" value="UniProtKB-KW"/>
</dbReference>
<feature type="compositionally biased region" description="Low complexity" evidence="1">
    <location>
        <begin position="1"/>
        <end position="17"/>
    </location>
</feature>
<protein>
    <submittedName>
        <fullName evidence="2">MmcQ/YjbR family DNA-binding protein</fullName>
    </submittedName>
</protein>
<dbReference type="SUPFAM" id="SSF142906">
    <property type="entry name" value="YjbR-like"/>
    <property type="match status" value="1"/>
</dbReference>
<evidence type="ECO:0000313" key="3">
    <source>
        <dbReference type="Proteomes" id="UP000824250"/>
    </source>
</evidence>
<dbReference type="InterPro" id="IPR007351">
    <property type="entry name" value="YjbR"/>
</dbReference>
<keyword evidence="2" id="KW-0238">DNA-binding</keyword>
<evidence type="ECO:0000256" key="1">
    <source>
        <dbReference type="SAM" id="MobiDB-lite"/>
    </source>
</evidence>